<proteinExistence type="predicted"/>
<evidence type="ECO:0000313" key="2">
    <source>
        <dbReference type="Proteomes" id="UP000821865"/>
    </source>
</evidence>
<sequence>MRQLCTTPSQDGVVRLDLQALFMFPSSEYLRSLSASDQKRYSEKLFVHGVQCPDPYGIPESDWIKDDAAKRLCPPVKMTNVVIYLLFSPSQFTPESIENYKSLEAYNYFESAREQMDMSCTSQPCAWKAATSKKGTMVPLDELNLSRPGKQPRKLAAEPKHTCESFNSSDKEIFQRLQKASSSAVVLRSIPKLDPEDTDSASEDEEMYTFLRLPSLVQPLMDCGIAAAMVWAS</sequence>
<accession>A0ACB8DRY9</accession>
<keyword evidence="2" id="KW-1185">Reference proteome</keyword>
<dbReference type="Proteomes" id="UP000821865">
    <property type="component" value="Chromosome 10"/>
</dbReference>
<evidence type="ECO:0000313" key="1">
    <source>
        <dbReference type="EMBL" id="KAH7975120.1"/>
    </source>
</evidence>
<protein>
    <submittedName>
        <fullName evidence="1">Uncharacterized protein</fullName>
    </submittedName>
</protein>
<name>A0ACB8DRY9_DERSI</name>
<comment type="caution">
    <text evidence="1">The sequence shown here is derived from an EMBL/GenBank/DDBJ whole genome shotgun (WGS) entry which is preliminary data.</text>
</comment>
<organism evidence="1 2">
    <name type="scientific">Dermacentor silvarum</name>
    <name type="common">Tick</name>
    <dbReference type="NCBI Taxonomy" id="543639"/>
    <lineage>
        <taxon>Eukaryota</taxon>
        <taxon>Metazoa</taxon>
        <taxon>Ecdysozoa</taxon>
        <taxon>Arthropoda</taxon>
        <taxon>Chelicerata</taxon>
        <taxon>Arachnida</taxon>
        <taxon>Acari</taxon>
        <taxon>Parasitiformes</taxon>
        <taxon>Ixodida</taxon>
        <taxon>Ixodoidea</taxon>
        <taxon>Ixodidae</taxon>
        <taxon>Rhipicephalinae</taxon>
        <taxon>Dermacentor</taxon>
    </lineage>
</organism>
<reference evidence="1" key="1">
    <citation type="submission" date="2020-05" db="EMBL/GenBank/DDBJ databases">
        <title>Large-scale comparative analyses of tick genomes elucidate their genetic diversity and vector capacities.</title>
        <authorList>
            <person name="Jia N."/>
            <person name="Wang J."/>
            <person name="Shi W."/>
            <person name="Du L."/>
            <person name="Sun Y."/>
            <person name="Zhan W."/>
            <person name="Jiang J."/>
            <person name="Wang Q."/>
            <person name="Zhang B."/>
            <person name="Ji P."/>
            <person name="Sakyi L.B."/>
            <person name="Cui X."/>
            <person name="Yuan T."/>
            <person name="Jiang B."/>
            <person name="Yang W."/>
            <person name="Lam T.T.-Y."/>
            <person name="Chang Q."/>
            <person name="Ding S."/>
            <person name="Wang X."/>
            <person name="Zhu J."/>
            <person name="Ruan X."/>
            <person name="Zhao L."/>
            <person name="Wei J."/>
            <person name="Que T."/>
            <person name="Du C."/>
            <person name="Cheng J."/>
            <person name="Dai P."/>
            <person name="Han X."/>
            <person name="Huang E."/>
            <person name="Gao Y."/>
            <person name="Liu J."/>
            <person name="Shao H."/>
            <person name="Ye R."/>
            <person name="Li L."/>
            <person name="Wei W."/>
            <person name="Wang X."/>
            <person name="Wang C."/>
            <person name="Yang T."/>
            <person name="Huo Q."/>
            <person name="Li W."/>
            <person name="Guo W."/>
            <person name="Chen H."/>
            <person name="Zhou L."/>
            <person name="Ni X."/>
            <person name="Tian J."/>
            <person name="Zhou Y."/>
            <person name="Sheng Y."/>
            <person name="Liu T."/>
            <person name="Pan Y."/>
            <person name="Xia L."/>
            <person name="Li J."/>
            <person name="Zhao F."/>
            <person name="Cao W."/>
        </authorList>
    </citation>
    <scope>NUCLEOTIDE SEQUENCE</scope>
    <source>
        <strain evidence="1">Dsil-2018</strain>
    </source>
</reference>
<dbReference type="EMBL" id="CM023479">
    <property type="protein sequence ID" value="KAH7975120.1"/>
    <property type="molecule type" value="Genomic_DNA"/>
</dbReference>
<gene>
    <name evidence="1" type="ORF">HPB49_024003</name>
</gene>